<feature type="compositionally biased region" description="Basic residues" evidence="1">
    <location>
        <begin position="200"/>
        <end position="211"/>
    </location>
</feature>
<feature type="compositionally biased region" description="Basic and acidic residues" evidence="1">
    <location>
        <begin position="190"/>
        <end position="199"/>
    </location>
</feature>
<dbReference type="EMBL" id="SSMQ01000015">
    <property type="protein sequence ID" value="TKD07880.1"/>
    <property type="molecule type" value="Genomic_DNA"/>
</dbReference>
<sequence>MRDVEALFRGARAGAALDAVVRCPAALRVVFFAAVRFAGAALRVVARPAVSVRVVAFVAAARLPALFVVLFAAPLVAAEALRAVVVAPRLAALFVRVVVVLEAMVRPSAAAGLNAIRSSDHAFPPPSPLLRAKGAVTCVLVGKGRAEPSAPPARSLGPHVTHATLREGMLVSRVLFGRIEPSGWLRRERRRDARGDARRSAARRPRCHGRGQSRSAQTTCEQGTHSLLGSLSRCGTVLLPLPGFGA</sequence>
<reference evidence="3 4" key="1">
    <citation type="submission" date="2019-04" db="EMBL/GenBank/DDBJ databases">
        <authorList>
            <person name="Li Y."/>
            <person name="Wang J."/>
        </authorList>
    </citation>
    <scope>NUCLEOTIDE SEQUENCE [LARGE SCALE GENOMIC DNA]</scope>
    <source>
        <strain evidence="3 4">DSM 14668</strain>
    </source>
</reference>
<keyword evidence="2" id="KW-0812">Transmembrane</keyword>
<accession>A0A4U1JED9</accession>
<evidence type="ECO:0000256" key="1">
    <source>
        <dbReference type="SAM" id="MobiDB-lite"/>
    </source>
</evidence>
<name>A0A4U1JED9_9BACT</name>
<dbReference type="AlphaFoldDB" id="A0A4U1JED9"/>
<evidence type="ECO:0000256" key="2">
    <source>
        <dbReference type="SAM" id="Phobius"/>
    </source>
</evidence>
<gene>
    <name evidence="3" type="ORF">E8A74_16435</name>
</gene>
<keyword evidence="4" id="KW-1185">Reference proteome</keyword>
<proteinExistence type="predicted"/>
<evidence type="ECO:0000313" key="3">
    <source>
        <dbReference type="EMBL" id="TKD07880.1"/>
    </source>
</evidence>
<protein>
    <submittedName>
        <fullName evidence="3">Uncharacterized protein</fullName>
    </submittedName>
</protein>
<dbReference type="RefSeq" id="WP_136929968.1">
    <property type="nucleotide sequence ID" value="NZ_SSMQ01000015.1"/>
</dbReference>
<feature type="transmembrane region" description="Helical" evidence="2">
    <location>
        <begin position="54"/>
        <end position="77"/>
    </location>
</feature>
<organism evidence="3 4">
    <name type="scientific">Polyangium fumosum</name>
    <dbReference type="NCBI Taxonomy" id="889272"/>
    <lineage>
        <taxon>Bacteria</taxon>
        <taxon>Pseudomonadati</taxon>
        <taxon>Myxococcota</taxon>
        <taxon>Polyangia</taxon>
        <taxon>Polyangiales</taxon>
        <taxon>Polyangiaceae</taxon>
        <taxon>Polyangium</taxon>
    </lineage>
</organism>
<keyword evidence="2" id="KW-1133">Transmembrane helix</keyword>
<dbReference type="Proteomes" id="UP000309215">
    <property type="component" value="Unassembled WGS sequence"/>
</dbReference>
<feature type="transmembrane region" description="Helical" evidence="2">
    <location>
        <begin position="25"/>
        <end position="42"/>
    </location>
</feature>
<feature type="region of interest" description="Disordered" evidence="1">
    <location>
        <begin position="189"/>
        <end position="220"/>
    </location>
</feature>
<evidence type="ECO:0000313" key="4">
    <source>
        <dbReference type="Proteomes" id="UP000309215"/>
    </source>
</evidence>
<keyword evidence="2" id="KW-0472">Membrane</keyword>
<comment type="caution">
    <text evidence="3">The sequence shown here is derived from an EMBL/GenBank/DDBJ whole genome shotgun (WGS) entry which is preliminary data.</text>
</comment>